<reference evidence="1 2" key="1">
    <citation type="submission" date="2020-07" db="EMBL/GenBank/DDBJ databases">
        <title>Characterization and genome sequencing of isolate MD1, a novel member within the family Lachnospiraceae.</title>
        <authorList>
            <person name="Rettenmaier R."/>
            <person name="Di Bello L."/>
            <person name="Zinser C."/>
            <person name="Scheitz K."/>
            <person name="Liebl W."/>
            <person name="Zverlov V."/>
        </authorList>
    </citation>
    <scope>NUCLEOTIDE SEQUENCE [LARGE SCALE GENOMIC DNA]</scope>
    <source>
        <strain evidence="1 2">MD1</strain>
    </source>
</reference>
<name>A0A839K1G4_9FIRM</name>
<organism evidence="1 2">
    <name type="scientific">Variimorphobacter saccharofermentans</name>
    <dbReference type="NCBI Taxonomy" id="2755051"/>
    <lineage>
        <taxon>Bacteria</taxon>
        <taxon>Bacillati</taxon>
        <taxon>Bacillota</taxon>
        <taxon>Clostridia</taxon>
        <taxon>Lachnospirales</taxon>
        <taxon>Lachnospiraceae</taxon>
        <taxon>Variimorphobacter</taxon>
    </lineage>
</organism>
<comment type="caution">
    <text evidence="1">The sequence shown here is derived from an EMBL/GenBank/DDBJ whole genome shotgun (WGS) entry which is preliminary data.</text>
</comment>
<dbReference type="AlphaFoldDB" id="A0A839K1G4"/>
<protein>
    <submittedName>
        <fullName evidence="1">Uncharacterized protein</fullName>
    </submittedName>
</protein>
<evidence type="ECO:0000313" key="2">
    <source>
        <dbReference type="Proteomes" id="UP000574276"/>
    </source>
</evidence>
<keyword evidence="2" id="KW-1185">Reference proteome</keyword>
<evidence type="ECO:0000313" key="1">
    <source>
        <dbReference type="EMBL" id="MBB2182789.1"/>
    </source>
</evidence>
<dbReference type="EMBL" id="JACEGA010000001">
    <property type="protein sequence ID" value="MBB2182789.1"/>
    <property type="molecule type" value="Genomic_DNA"/>
</dbReference>
<proteinExistence type="predicted"/>
<sequence length="154" mass="18172">MRRKDIRTAIKVVYGKLWNLLSLYETTDCFNEVPNGEMAKNAWEYMGSKLLEVKKTVNTLFLGEETLATKLNEIVDETEYFVRRYEVPGVVKRWKQINPRLLYFDCAFDLMEKNPEIYRTMSRGLSDLSLSCYPDEDLIEDRKAYFNEIKVSGR</sequence>
<dbReference type="RefSeq" id="WP_228352483.1">
    <property type="nucleotide sequence ID" value="NZ_JACEGA010000001.1"/>
</dbReference>
<accession>A0A839K1G4</accession>
<gene>
    <name evidence="1" type="ORF">H0486_07860</name>
</gene>
<dbReference type="Proteomes" id="UP000574276">
    <property type="component" value="Unassembled WGS sequence"/>
</dbReference>